<comment type="caution">
    <text evidence="2">The sequence shown here is derived from an EMBL/GenBank/DDBJ whole genome shotgun (WGS) entry which is preliminary data.</text>
</comment>
<dbReference type="AlphaFoldDB" id="A0A813W0W8"/>
<organism evidence="2 3">
    <name type="scientific">Rotaria sordida</name>
    <dbReference type="NCBI Taxonomy" id="392033"/>
    <lineage>
        <taxon>Eukaryota</taxon>
        <taxon>Metazoa</taxon>
        <taxon>Spiralia</taxon>
        <taxon>Gnathifera</taxon>
        <taxon>Rotifera</taxon>
        <taxon>Eurotatoria</taxon>
        <taxon>Bdelloidea</taxon>
        <taxon>Philodinida</taxon>
        <taxon>Philodinidae</taxon>
        <taxon>Rotaria</taxon>
    </lineage>
</organism>
<sequence length="967" mass="112739">MIQNIADCHRSSASLLPIYNPSTRCHHLPLTDKNLTFALCLQRASDTQYPFNRYTSSSFCSKSYPPDGHLVDLSSLSSSTIDLLFQSLTNLLNTNDSHIDSPKPNFFWINSNLTQTLTNNKFWCPNQSLGKNESQKFSILKTRWDYNNGSKPCIATKSIHWIRAPFICLTKQIINHEKQISSEPIHISPIYSNDTIIFYDSTPCIIVRTRTHQYTFCIRRQSCPQSKTHAYCKNRIDAHRICQKEKNGSNLLTIENDDEFQLINDILARYSNESILINSSNFVGNHVLRAHWLWIDGRKDINNTYQWNINNKILTTIPEKYWCDSMTNCSSGKGREHVVLSMNCQPNNKTFQVCLASRQTSDPGPYICKRTLKKNEESVLNYTYLRDIITPTITKSSISVVPIYEKNLTSIYYDEHHCLTVQTYSHLYSFCLRRQNCTAPKAFCTKWSRAQKDCTILKNQAQLLTIENEQERTLIKDIMTSYLNETRLTFYGSSYRHYVLAHFIWIDGVRQADKKTYLWNNQRESIPEHLWCPKNECNAIKHERVMLNLLCNKYNSSFCLGTRREWVPAPYICKRVRPKDKCPILFDKIRNIQSNEMLVVTVDRTVALIKCKHPEYNTEIKAQYQCNIQTNQWQLIYKNVNFTCPDDDIPSTNISIIEPRPSQTTHSSTSTRPSYSVQSTLSTIKENDCSQSELSSIIARLPTESRNIYSQKLTFYSSLYYDIKLTCYFNYSIQITYRCNLLNKQWIYVHGNTNRFQKCYLPCNNNERNELLNKYFTKYQQTKIRTRYIQENNSLRLSCLHKPSKRRIAIRYKCGTMTITTKQWYRLHSCFPPTTETKLPLVMVSLSVNRLTPRCPPAVVPGSACEYQIGQYILDVNGCTRKICPSISKLCNTIRCPSDRICRVIPCQSCINTGYLQPVCEYSSKTSLCELQRQLPLLNDYISIDRWKREMITLVQLYADEQRRRIT</sequence>
<dbReference type="InterPro" id="IPR016186">
    <property type="entry name" value="C-type_lectin-like/link_sf"/>
</dbReference>
<evidence type="ECO:0000313" key="2">
    <source>
        <dbReference type="EMBL" id="CAF0844098.1"/>
    </source>
</evidence>
<dbReference type="InterPro" id="IPR001304">
    <property type="entry name" value="C-type_lectin-like"/>
</dbReference>
<dbReference type="InterPro" id="IPR016187">
    <property type="entry name" value="CTDL_fold"/>
</dbReference>
<reference evidence="2" key="1">
    <citation type="submission" date="2021-02" db="EMBL/GenBank/DDBJ databases">
        <authorList>
            <person name="Nowell W R."/>
        </authorList>
    </citation>
    <scope>NUCLEOTIDE SEQUENCE</scope>
</reference>
<dbReference type="SUPFAM" id="SSF56436">
    <property type="entry name" value="C-type lectin-like"/>
    <property type="match status" value="2"/>
</dbReference>
<gene>
    <name evidence="2" type="ORF">ZHD862_LOCUS4532</name>
</gene>
<feature type="domain" description="C-type lectin" evidence="1">
    <location>
        <begin position="237"/>
        <end position="324"/>
    </location>
</feature>
<evidence type="ECO:0000259" key="1">
    <source>
        <dbReference type="PROSITE" id="PS50041"/>
    </source>
</evidence>
<dbReference type="EMBL" id="CAJNOT010000111">
    <property type="protein sequence ID" value="CAF0844098.1"/>
    <property type="molecule type" value="Genomic_DNA"/>
</dbReference>
<dbReference type="PROSITE" id="PS50041">
    <property type="entry name" value="C_TYPE_LECTIN_2"/>
    <property type="match status" value="2"/>
</dbReference>
<feature type="domain" description="C-type lectin" evidence="1">
    <location>
        <begin position="447"/>
        <end position="560"/>
    </location>
</feature>
<protein>
    <recommendedName>
        <fullName evidence="1">C-type lectin domain-containing protein</fullName>
    </recommendedName>
</protein>
<evidence type="ECO:0000313" key="3">
    <source>
        <dbReference type="Proteomes" id="UP000663864"/>
    </source>
</evidence>
<name>A0A813W0W8_9BILA</name>
<accession>A0A813W0W8</accession>
<proteinExistence type="predicted"/>
<dbReference type="Gene3D" id="3.10.100.10">
    <property type="entry name" value="Mannose-Binding Protein A, subunit A"/>
    <property type="match status" value="2"/>
</dbReference>
<dbReference type="CDD" id="cd00037">
    <property type="entry name" value="CLECT"/>
    <property type="match status" value="2"/>
</dbReference>
<dbReference type="Proteomes" id="UP000663864">
    <property type="component" value="Unassembled WGS sequence"/>
</dbReference>